<dbReference type="Proteomes" id="UP000662088">
    <property type="component" value="Unassembled WGS sequence"/>
</dbReference>
<proteinExistence type="predicted"/>
<comment type="caution">
    <text evidence="1">The sequence shown here is derived from an EMBL/GenBank/DDBJ whole genome shotgun (WGS) entry which is preliminary data.</text>
</comment>
<reference evidence="1" key="1">
    <citation type="submission" date="2020-08" db="EMBL/GenBank/DDBJ databases">
        <title>Genome public.</title>
        <authorList>
            <person name="Liu C."/>
            <person name="Sun Q."/>
        </authorList>
    </citation>
    <scope>NUCLEOTIDE SEQUENCE</scope>
    <source>
        <strain evidence="1">NSJ-42</strain>
    </source>
</reference>
<dbReference type="RefSeq" id="WP_186834810.1">
    <property type="nucleotide sequence ID" value="NZ_JACOOQ010000005.1"/>
</dbReference>
<keyword evidence="2" id="KW-1185">Reference proteome</keyword>
<name>A0A8I0ACR6_9CLOT</name>
<protein>
    <submittedName>
        <fullName evidence="1">Uncharacterized protein</fullName>
    </submittedName>
</protein>
<evidence type="ECO:0000313" key="1">
    <source>
        <dbReference type="EMBL" id="MBC5639633.1"/>
    </source>
</evidence>
<sequence length="50" mass="5922">MYIKKIVKNSKKLLQIIGENVIINLVTDVNSFKDKCEIENERDGKYEFIF</sequence>
<organism evidence="1 2">
    <name type="scientific">Clostridium lentum</name>
    <dbReference type="NCBI Taxonomy" id="2763037"/>
    <lineage>
        <taxon>Bacteria</taxon>
        <taxon>Bacillati</taxon>
        <taxon>Bacillota</taxon>
        <taxon>Clostridia</taxon>
        <taxon>Eubacteriales</taxon>
        <taxon>Clostridiaceae</taxon>
        <taxon>Clostridium</taxon>
    </lineage>
</organism>
<accession>A0A8I0ACR6</accession>
<dbReference type="EMBL" id="JACOOQ010000005">
    <property type="protein sequence ID" value="MBC5639633.1"/>
    <property type="molecule type" value="Genomic_DNA"/>
</dbReference>
<evidence type="ECO:0000313" key="2">
    <source>
        <dbReference type="Proteomes" id="UP000662088"/>
    </source>
</evidence>
<gene>
    <name evidence="1" type="ORF">H8R92_04140</name>
</gene>
<dbReference type="AlphaFoldDB" id="A0A8I0ACR6"/>